<feature type="compositionally biased region" description="Polar residues" evidence="5">
    <location>
        <begin position="245"/>
        <end position="256"/>
    </location>
</feature>
<dbReference type="InterPro" id="IPR011598">
    <property type="entry name" value="bHLH_dom"/>
</dbReference>
<dbReference type="PANTHER" id="PTHR46807:SF8">
    <property type="entry name" value="TRANSCRIPTION FACTOR PIF1-LIKE ISOFORM X2"/>
    <property type="match status" value="1"/>
</dbReference>
<keyword evidence="2" id="KW-0805">Transcription regulation</keyword>
<accession>A0AAD5GD07</accession>
<keyword evidence="8" id="KW-1185">Reference proteome</keyword>
<evidence type="ECO:0000256" key="4">
    <source>
        <dbReference type="ARBA" id="ARBA00023242"/>
    </source>
</evidence>
<dbReference type="SUPFAM" id="SSF47459">
    <property type="entry name" value="HLH, helix-loop-helix DNA-binding domain"/>
    <property type="match status" value="1"/>
</dbReference>
<dbReference type="Gene3D" id="4.10.280.10">
    <property type="entry name" value="Helix-loop-helix DNA-binding domain"/>
    <property type="match status" value="1"/>
</dbReference>
<dbReference type="GO" id="GO:0005634">
    <property type="term" value="C:nucleus"/>
    <property type="evidence" value="ECO:0007669"/>
    <property type="project" value="UniProtKB-SubCell"/>
</dbReference>
<comment type="subcellular location">
    <subcellularLocation>
        <location evidence="1">Nucleus</location>
    </subcellularLocation>
</comment>
<dbReference type="Proteomes" id="UP001206925">
    <property type="component" value="Unassembled WGS sequence"/>
</dbReference>
<evidence type="ECO:0000256" key="5">
    <source>
        <dbReference type="SAM" id="MobiDB-lite"/>
    </source>
</evidence>
<comment type="caution">
    <text evidence="7">The sequence shown here is derived from an EMBL/GenBank/DDBJ whole genome shotgun (WGS) entry which is preliminary data.</text>
</comment>
<name>A0AAD5GD07_AMBAR</name>
<dbReference type="InterPro" id="IPR044273">
    <property type="entry name" value="PIF3-like"/>
</dbReference>
<dbReference type="GO" id="GO:0046983">
    <property type="term" value="F:protein dimerization activity"/>
    <property type="evidence" value="ECO:0007669"/>
    <property type="project" value="InterPro"/>
</dbReference>
<feature type="region of interest" description="Disordered" evidence="5">
    <location>
        <begin position="70"/>
        <end position="90"/>
    </location>
</feature>
<sequence length="579" mass="63925">ILINSGFIRVFVSNLILHIMNHYVPDFATDEDYLLQDSSSLKRHKKSTMGDDDIMELLWQNGQVVMHNQNQNQRSVANNKKPETTTSGKEIRSGVMEDETTPCNLFMQEDEMASWLHYPIDDDNNNNNNNLDMYLHNNNNNNNIMYQGLPSSNSVIIPSSSSQPPLPPVVSVSVPPPRPPIPPVKRVEEEPSQPKFANFLHFSRPSRKLTGTGTGTGSGVGTSNKALPAMTQSTVVESNDRPVNEAQQSRASRVTDSNALVSGANVGFRGSIMSSFGGVGASSGGREPETYDLSASSSPGTGGSGASASVEPLSQKQPQPETAADRKRKGVDTDDTECYSESSIAKFLLAVQTKFIDCRLAAEFINEPMKYKFQCTFGVLLKLYLPRRTTASHDAEFEYHDAKKQKRGSASAKRTRAAEVHNLSERRRRDRINEKMKALQELIPRCNKMMSMGYNMVPMMFPGVQRYMPAMAPMGMGMGMEHVGMNRPMVPYPQVLPGSAMPNPAAAAAHLGQRYPVPRFQMAQVPIMGPTSSPTANMSDPMMNSYPMQNANQPRVPFADPYQQYIGLPQTQMLHPQAR</sequence>
<evidence type="ECO:0000313" key="8">
    <source>
        <dbReference type="Proteomes" id="UP001206925"/>
    </source>
</evidence>
<dbReference type="PANTHER" id="PTHR46807">
    <property type="entry name" value="TRANSCRIPTION FACTOR PIF3"/>
    <property type="match status" value="1"/>
</dbReference>
<feature type="region of interest" description="Disordered" evidence="5">
    <location>
        <begin position="204"/>
        <end position="256"/>
    </location>
</feature>
<keyword evidence="3" id="KW-0804">Transcription</keyword>
<evidence type="ECO:0000256" key="3">
    <source>
        <dbReference type="ARBA" id="ARBA00023163"/>
    </source>
</evidence>
<proteinExistence type="predicted"/>
<organism evidence="7 8">
    <name type="scientific">Ambrosia artemisiifolia</name>
    <name type="common">Common ragweed</name>
    <dbReference type="NCBI Taxonomy" id="4212"/>
    <lineage>
        <taxon>Eukaryota</taxon>
        <taxon>Viridiplantae</taxon>
        <taxon>Streptophyta</taxon>
        <taxon>Embryophyta</taxon>
        <taxon>Tracheophyta</taxon>
        <taxon>Spermatophyta</taxon>
        <taxon>Magnoliopsida</taxon>
        <taxon>eudicotyledons</taxon>
        <taxon>Gunneridae</taxon>
        <taxon>Pentapetalae</taxon>
        <taxon>asterids</taxon>
        <taxon>campanulids</taxon>
        <taxon>Asterales</taxon>
        <taxon>Asteraceae</taxon>
        <taxon>Asteroideae</taxon>
        <taxon>Heliantheae alliance</taxon>
        <taxon>Heliantheae</taxon>
        <taxon>Ambrosia</taxon>
    </lineage>
</organism>
<feature type="region of interest" description="Disordered" evidence="5">
    <location>
        <begin position="278"/>
        <end position="335"/>
    </location>
</feature>
<feature type="domain" description="BHLH" evidence="6">
    <location>
        <begin position="416"/>
        <end position="471"/>
    </location>
</feature>
<keyword evidence="4" id="KW-0539">Nucleus</keyword>
<dbReference type="AlphaFoldDB" id="A0AAD5GD07"/>
<evidence type="ECO:0000313" key="7">
    <source>
        <dbReference type="EMBL" id="KAI7735658.1"/>
    </source>
</evidence>
<dbReference type="InterPro" id="IPR036638">
    <property type="entry name" value="HLH_DNA-bd_sf"/>
</dbReference>
<feature type="compositionally biased region" description="Polar residues" evidence="5">
    <location>
        <begin position="70"/>
        <end position="88"/>
    </location>
</feature>
<dbReference type="GO" id="GO:0003700">
    <property type="term" value="F:DNA-binding transcription factor activity"/>
    <property type="evidence" value="ECO:0007669"/>
    <property type="project" value="InterPro"/>
</dbReference>
<dbReference type="PROSITE" id="PS50888">
    <property type="entry name" value="BHLH"/>
    <property type="match status" value="1"/>
</dbReference>
<dbReference type="Pfam" id="PF00010">
    <property type="entry name" value="HLH"/>
    <property type="match status" value="1"/>
</dbReference>
<dbReference type="GO" id="GO:0010017">
    <property type="term" value="P:red or far-red light signaling pathway"/>
    <property type="evidence" value="ECO:0007669"/>
    <property type="project" value="UniProtKB-ARBA"/>
</dbReference>
<gene>
    <name evidence="7" type="ORF">M8C21_005205</name>
</gene>
<feature type="non-terminal residue" evidence="7">
    <location>
        <position position="1"/>
    </location>
</feature>
<protein>
    <recommendedName>
        <fullName evidence="6">BHLH domain-containing protein</fullName>
    </recommendedName>
</protein>
<evidence type="ECO:0000256" key="1">
    <source>
        <dbReference type="ARBA" id="ARBA00004123"/>
    </source>
</evidence>
<evidence type="ECO:0000259" key="6">
    <source>
        <dbReference type="PROSITE" id="PS50888"/>
    </source>
</evidence>
<dbReference type="EMBL" id="JAMZMK010009457">
    <property type="protein sequence ID" value="KAI7735658.1"/>
    <property type="molecule type" value="Genomic_DNA"/>
</dbReference>
<reference evidence="7" key="1">
    <citation type="submission" date="2022-06" db="EMBL/GenBank/DDBJ databases">
        <title>Uncovering the hologenomic basis of an extraordinary plant invasion.</title>
        <authorList>
            <person name="Bieker V.C."/>
            <person name="Martin M.D."/>
            <person name="Gilbert T."/>
            <person name="Hodgins K."/>
            <person name="Battlay P."/>
            <person name="Petersen B."/>
            <person name="Wilson J."/>
        </authorList>
    </citation>
    <scope>NUCLEOTIDE SEQUENCE</scope>
    <source>
        <strain evidence="7">AA19_3_7</strain>
        <tissue evidence="7">Leaf</tissue>
    </source>
</reference>
<evidence type="ECO:0000256" key="2">
    <source>
        <dbReference type="ARBA" id="ARBA00023015"/>
    </source>
</evidence>
<feature type="region of interest" description="Disordered" evidence="5">
    <location>
        <begin position="400"/>
        <end position="421"/>
    </location>
</feature>